<dbReference type="Proteomes" id="UP000033163">
    <property type="component" value="Chromosome I"/>
</dbReference>
<reference evidence="2" key="1">
    <citation type="submission" date="2015-03" db="EMBL/GenBank/DDBJ databases">
        <authorList>
            <person name="Wibberg D."/>
        </authorList>
    </citation>
    <scope>NUCLEOTIDE SEQUENCE [LARGE SCALE GENOMIC DNA]</scope>
</reference>
<name>A0A0E3WGN2_9BACL</name>
<dbReference type="EMBL" id="LN831776">
    <property type="protein sequence ID" value="CQR53524.1"/>
    <property type="molecule type" value="Genomic_DNA"/>
</dbReference>
<evidence type="ECO:0000313" key="2">
    <source>
        <dbReference type="Proteomes" id="UP000033163"/>
    </source>
</evidence>
<dbReference type="HOGENOM" id="CLU_2082531_0_0_9"/>
<dbReference type="PATRIC" id="fig|1073571.4.peg.1480"/>
<proteinExistence type="predicted"/>
<organism evidence="1 2">
    <name type="scientific">Paenibacillus riograndensis SBR5</name>
    <dbReference type="NCBI Taxonomy" id="1073571"/>
    <lineage>
        <taxon>Bacteria</taxon>
        <taxon>Bacillati</taxon>
        <taxon>Bacillota</taxon>
        <taxon>Bacilli</taxon>
        <taxon>Bacillales</taxon>
        <taxon>Paenibacillaceae</taxon>
        <taxon>Paenibacillus</taxon>
        <taxon>Paenibacillus sonchi group</taxon>
    </lineage>
</organism>
<evidence type="ECO:0000313" key="1">
    <source>
        <dbReference type="EMBL" id="CQR53524.1"/>
    </source>
</evidence>
<dbReference type="KEGG" id="pri:PRIO_1416"/>
<dbReference type="AlphaFoldDB" id="A0A0E3WGN2"/>
<gene>
    <name evidence="1" type="ORF">PRIO_1416</name>
</gene>
<accession>A0A0E3WGN2</accession>
<sequence>MKFTVNKRYVNPMESLLIQERGLKYIQIVPSQISPAVAPYTGAWIEISSAASTIVDGLVAPYTGAWIEIPRCPIRDTETYRSLLIQERGLKLTPGAATRCGYMSLLIQERGLKCRLC</sequence>
<protein>
    <submittedName>
        <fullName evidence="1">Uncharacterized protein</fullName>
    </submittedName>
</protein>